<reference evidence="9 10" key="1">
    <citation type="submission" date="2015-01" db="EMBL/GenBank/DDBJ databases">
        <title>The Genome Sequence of Exophiala sideris CBS121828.</title>
        <authorList>
            <consortium name="The Broad Institute Genomics Platform"/>
            <person name="Cuomo C."/>
            <person name="de Hoog S."/>
            <person name="Gorbushina A."/>
            <person name="Stielow B."/>
            <person name="Teixiera M."/>
            <person name="Abouelleil A."/>
            <person name="Chapman S.B."/>
            <person name="Priest M."/>
            <person name="Young S.K."/>
            <person name="Wortman J."/>
            <person name="Nusbaum C."/>
            <person name="Birren B."/>
        </authorList>
    </citation>
    <scope>NUCLEOTIDE SEQUENCE [LARGE SCALE GENOMIC DNA]</scope>
    <source>
        <strain evidence="9 10">CBS 121828</strain>
    </source>
</reference>
<dbReference type="STRING" id="1016849.A0A0D1VZD7"/>
<dbReference type="InterPro" id="IPR050493">
    <property type="entry name" value="FAD-dep_Monooxygenase_BioMet"/>
</dbReference>
<evidence type="ECO:0000313" key="10">
    <source>
        <dbReference type="Proteomes" id="UP000053599"/>
    </source>
</evidence>
<dbReference type="InterPro" id="IPR002938">
    <property type="entry name" value="FAD-bd"/>
</dbReference>
<keyword evidence="5" id="KW-0503">Monooxygenase</keyword>
<dbReference type="OrthoDB" id="1878542at2759"/>
<evidence type="ECO:0000256" key="2">
    <source>
        <dbReference type="ARBA" id="ARBA00022630"/>
    </source>
</evidence>
<accession>A0A0D1VZD7</accession>
<dbReference type="Pfam" id="PF01494">
    <property type="entry name" value="FAD_binding_3"/>
    <property type="match status" value="1"/>
</dbReference>
<keyword evidence="6" id="KW-0539">Nucleus</keyword>
<dbReference type="Proteomes" id="UP000053599">
    <property type="component" value="Unassembled WGS sequence"/>
</dbReference>
<keyword evidence="2" id="KW-0285">Flavoprotein</keyword>
<organism evidence="9 10">
    <name type="scientific">Exophiala sideris</name>
    <dbReference type="NCBI Taxonomy" id="1016849"/>
    <lineage>
        <taxon>Eukaryota</taxon>
        <taxon>Fungi</taxon>
        <taxon>Dikarya</taxon>
        <taxon>Ascomycota</taxon>
        <taxon>Pezizomycotina</taxon>
        <taxon>Eurotiomycetes</taxon>
        <taxon>Chaetothyriomycetidae</taxon>
        <taxon>Chaetothyriales</taxon>
        <taxon>Herpotrichiellaceae</taxon>
        <taxon>Exophiala</taxon>
    </lineage>
</organism>
<comment type="similarity">
    <text evidence="1">Belongs to the paxM FAD-dependent monooxygenase family.</text>
</comment>
<protein>
    <recommendedName>
        <fullName evidence="8">Xylanolytic transcriptional activator regulatory domain-containing protein</fullName>
    </recommendedName>
</protein>
<name>A0A0D1VZD7_9EURO</name>
<dbReference type="Pfam" id="PF04082">
    <property type="entry name" value="Fungal_trans"/>
    <property type="match status" value="1"/>
</dbReference>
<dbReference type="Gene3D" id="3.50.50.60">
    <property type="entry name" value="FAD/NAD(P)-binding domain"/>
    <property type="match status" value="1"/>
</dbReference>
<dbReference type="SMART" id="SM00906">
    <property type="entry name" value="Fungal_trans"/>
    <property type="match status" value="1"/>
</dbReference>
<evidence type="ECO:0000256" key="7">
    <source>
        <dbReference type="SAM" id="MobiDB-lite"/>
    </source>
</evidence>
<dbReference type="SUPFAM" id="SSF54373">
    <property type="entry name" value="FAD-linked reductases, C-terminal domain"/>
    <property type="match status" value="1"/>
</dbReference>
<evidence type="ECO:0000256" key="6">
    <source>
        <dbReference type="ARBA" id="ARBA00023242"/>
    </source>
</evidence>
<dbReference type="GO" id="GO:0004497">
    <property type="term" value="F:monooxygenase activity"/>
    <property type="evidence" value="ECO:0007669"/>
    <property type="project" value="UniProtKB-KW"/>
</dbReference>
<dbReference type="HOGENOM" id="CLU_291346_0_0_1"/>
<feature type="region of interest" description="Disordered" evidence="7">
    <location>
        <begin position="472"/>
        <end position="495"/>
    </location>
</feature>
<dbReference type="InterPro" id="IPR036188">
    <property type="entry name" value="FAD/NAD-bd_sf"/>
</dbReference>
<feature type="domain" description="Xylanolytic transcriptional activator regulatory" evidence="8">
    <location>
        <begin position="800"/>
        <end position="886"/>
    </location>
</feature>
<dbReference type="AlphaFoldDB" id="A0A0D1VZD7"/>
<dbReference type="GO" id="GO:0003677">
    <property type="term" value="F:DNA binding"/>
    <property type="evidence" value="ECO:0007669"/>
    <property type="project" value="InterPro"/>
</dbReference>
<proteinExistence type="inferred from homology"/>
<evidence type="ECO:0000313" key="9">
    <source>
        <dbReference type="EMBL" id="KIV81800.1"/>
    </source>
</evidence>
<dbReference type="SUPFAM" id="SSF51905">
    <property type="entry name" value="FAD/NAD(P)-binding domain"/>
    <property type="match status" value="1"/>
</dbReference>
<dbReference type="PRINTS" id="PR00420">
    <property type="entry name" value="RNGMNOXGNASE"/>
</dbReference>
<dbReference type="PANTHER" id="PTHR13789">
    <property type="entry name" value="MONOOXYGENASE"/>
    <property type="match status" value="1"/>
</dbReference>
<gene>
    <name evidence="9" type="ORF">PV11_03954</name>
</gene>
<dbReference type="PANTHER" id="PTHR13789:SF311">
    <property type="entry name" value="HYDROXYLASE, PUTATIVE (AFU_ORTHOLOGUE AFUA_5G10180)-RELATED"/>
    <property type="match status" value="1"/>
</dbReference>
<evidence type="ECO:0000256" key="1">
    <source>
        <dbReference type="ARBA" id="ARBA00007992"/>
    </source>
</evidence>
<keyword evidence="3" id="KW-0274">FAD</keyword>
<feature type="compositionally biased region" description="Low complexity" evidence="7">
    <location>
        <begin position="530"/>
        <end position="552"/>
    </location>
</feature>
<feature type="region of interest" description="Disordered" evidence="7">
    <location>
        <begin position="518"/>
        <end position="558"/>
    </location>
</feature>
<feature type="compositionally biased region" description="Polar residues" evidence="7">
    <location>
        <begin position="1006"/>
        <end position="1016"/>
    </location>
</feature>
<dbReference type="GO" id="GO:0008270">
    <property type="term" value="F:zinc ion binding"/>
    <property type="evidence" value="ECO:0007669"/>
    <property type="project" value="InterPro"/>
</dbReference>
<feature type="region of interest" description="Disordered" evidence="7">
    <location>
        <begin position="1006"/>
        <end position="1027"/>
    </location>
</feature>
<feature type="region of interest" description="Disordered" evidence="7">
    <location>
        <begin position="615"/>
        <end position="653"/>
    </location>
</feature>
<dbReference type="EMBL" id="KN846952">
    <property type="protein sequence ID" value="KIV81800.1"/>
    <property type="molecule type" value="Genomic_DNA"/>
</dbReference>
<dbReference type="GO" id="GO:0006351">
    <property type="term" value="P:DNA-templated transcription"/>
    <property type="evidence" value="ECO:0007669"/>
    <property type="project" value="InterPro"/>
</dbReference>
<evidence type="ECO:0000259" key="8">
    <source>
        <dbReference type="SMART" id="SM00906"/>
    </source>
</evidence>
<dbReference type="InterPro" id="IPR007219">
    <property type="entry name" value="XnlR_reg_dom"/>
</dbReference>
<evidence type="ECO:0000256" key="3">
    <source>
        <dbReference type="ARBA" id="ARBA00022827"/>
    </source>
</evidence>
<evidence type="ECO:0000256" key="5">
    <source>
        <dbReference type="ARBA" id="ARBA00023033"/>
    </source>
</evidence>
<feature type="compositionally biased region" description="Polar residues" evidence="7">
    <location>
        <begin position="644"/>
        <end position="653"/>
    </location>
</feature>
<dbReference type="CDD" id="cd12148">
    <property type="entry name" value="fungal_TF_MHR"/>
    <property type="match status" value="1"/>
</dbReference>
<sequence length="1048" mass="116195">MGEEANNSQTFQVVVVGAGIGGLAAAISCLRGGCEVVVLEKAPEISPIGAGIQIPPNAARVLQHFGLEQEIRDAGAIQVKANHLKRYKDGKILCTRLGGQKMIDEFNGPWFVIHRADYHGVLLEETVRLGGKLRTNAEVVDINYAQERPVVVLQTGETIEADVVVGADGLWSGVRDIVLGEPSPPIPTGDLAYRGTFSRAQLEAFNDPSVNELIDSRCTYNWMGPDRHSVFYPVKDCTAFNLVLIRPDNLPPGSRTALGDIDEMRMTYEGWDPVLAKIISCHDNVMKWKLCHREELTTWVKNNVVVLGDACHPTLPYQAQGAAMAVEDGLVLGLLLGRLRSTDALPEQEKKAHINSVLKLFEGLRKKRTTTNVKGAIANRVMFHMHDGPEQEARDCELAEVDWVKPCRWGWADPGYQKKMLGFDSVADTNNAFNRWVTENGTANQQESVNGDMRRPSCTLCSRVGSQCVFPTKRKRPERIHDSNPRPRKKHTKAHLENLPEDAIERLMVLINADLHSGKHSSLSTERTTADLSTETSSSQSPPEDPQSAPEPCDGRDVINLSHLTTNEPHPDSFHQGLIDAETGIQELMPWEFQNGISPLPDIYFQEGNFNTDDLPYLNVRSPAPPPGAQAVPSPQQDSRHGENSGSSPVSAQVTPNAEAMMDGEAKSYQLTVADSMLRELVNIFFDKVAAFLPIFHRPRFYGQYLSDYHGKEGTSCRRLNLESALILNGVMSLSARFSQSPQFENMPPTTRGDQFAKQAQSIYADATRFQGDEAPTLRYLQGCILLAFYHNTNHSNSFGWTLTGVCTRLAYDLGLNTVDDGIDCQSGSCSPQWTSTDDWIIREEFRRAWWSVWELDTFASTVARRPYTIDRNTIQVLLPASDEHWFEGTPVASTLIGSTPATAWKSLRGSPNQDERAWFLVANYLMALAYDLMTRKDVSTRAKAEMENSLTCFGLSLPEHFRLTNPRFVFNDANFARSNWIIATNIILQSARTYGALTLCVPSDGASSASQSPGSVRSVPEDQDTSSLKCIQHAHDVVRAINVWSPD</sequence>
<dbReference type="FunFam" id="3.50.50.60:FF:000115">
    <property type="entry name" value="Salicylate hydroxylase, putative"/>
    <property type="match status" value="1"/>
</dbReference>
<evidence type="ECO:0000256" key="4">
    <source>
        <dbReference type="ARBA" id="ARBA00023002"/>
    </source>
</evidence>
<dbReference type="GO" id="GO:0071949">
    <property type="term" value="F:FAD binding"/>
    <property type="evidence" value="ECO:0007669"/>
    <property type="project" value="InterPro"/>
</dbReference>
<keyword evidence="4" id="KW-0560">Oxidoreductase</keyword>